<dbReference type="Proteomes" id="UP001341840">
    <property type="component" value="Unassembled WGS sequence"/>
</dbReference>
<dbReference type="PANTHER" id="PTHR26312:SF176">
    <property type="entry name" value="TETRATRICOPEPTIDE-LIKE HELICAL DOMAIN-CONTAINING PROTEIN-RELATED"/>
    <property type="match status" value="1"/>
</dbReference>
<comment type="caution">
    <text evidence="1">The sequence shown here is derived from an EMBL/GenBank/DDBJ whole genome shotgun (WGS) entry which is preliminary data.</text>
</comment>
<sequence length="502" mass="57658">MASRVSPNSNSWQLRTPCSLSHSWKTPRSRSSLPLACFTRRNNSVTMPCRLVHGFTSPGIRNPRVQRLNRVCCIPFGDFHHAGANDDDDHGDENAKEMAFVVSGNSKSVEINSFGSMKPDLLEPSLLGIQPEPPSWPEREEILRLSFERRVKGVGIPFSIRMIRKKLELQKSLKEASDLTYCSVNKAFSSMLFIFHQLQSYALQTRESMFLEDFEGVMDKLRVDMDTSFVWLFQQVFCKTPTLMVYVMVLLANFSVFSVAAAVDSPRTELQSHRGTKSSLKKETASVLSKMSNNNTMAEIPPSMVTNIVPSRHSEQVGFETQKDEDSKDERLAEEEMLWRSMVEEASIMHKGLENNEILDHETMKMFVSPVSVELEGDQYEEYVNTELYYQKHLRRSEHNSLLLSNYGHFLFLVAHDLDRAEEYYRRSVLAESPEAEAFSRYADFLWMVRKDLWAAELRYLQALEAEPGNTYYVSKYASFLWNTGGQDNTSFPLEEIDNMQI</sequence>
<proteinExistence type="predicted"/>
<dbReference type="SUPFAM" id="SSF48452">
    <property type="entry name" value="TPR-like"/>
    <property type="match status" value="1"/>
</dbReference>
<protein>
    <submittedName>
        <fullName evidence="1">Uncharacterized protein</fullName>
    </submittedName>
</protein>
<dbReference type="InterPro" id="IPR011990">
    <property type="entry name" value="TPR-like_helical_dom_sf"/>
</dbReference>
<gene>
    <name evidence="1" type="ORF">PIB30_031404</name>
</gene>
<keyword evidence="2" id="KW-1185">Reference proteome</keyword>
<evidence type="ECO:0000313" key="1">
    <source>
        <dbReference type="EMBL" id="MED6218961.1"/>
    </source>
</evidence>
<dbReference type="PANTHER" id="PTHR26312">
    <property type="entry name" value="TETRATRICOPEPTIDE REPEAT PROTEIN 5"/>
    <property type="match status" value="1"/>
</dbReference>
<accession>A0ABU6ZAE6</accession>
<evidence type="ECO:0000313" key="2">
    <source>
        <dbReference type="Proteomes" id="UP001341840"/>
    </source>
</evidence>
<reference evidence="1 2" key="1">
    <citation type="journal article" date="2023" name="Plants (Basel)">
        <title>Bridging the Gap: Combining Genomics and Transcriptomics Approaches to Understand Stylosanthes scabra, an Orphan Legume from the Brazilian Caatinga.</title>
        <authorList>
            <person name="Ferreira-Neto J.R.C."/>
            <person name="da Silva M.D."/>
            <person name="Binneck E."/>
            <person name="de Melo N.F."/>
            <person name="da Silva R.H."/>
            <person name="de Melo A.L.T.M."/>
            <person name="Pandolfi V."/>
            <person name="Bustamante F.O."/>
            <person name="Brasileiro-Vidal A.C."/>
            <person name="Benko-Iseppon A.M."/>
        </authorList>
    </citation>
    <scope>NUCLEOTIDE SEQUENCE [LARGE SCALE GENOMIC DNA]</scope>
    <source>
        <tissue evidence="1">Leaves</tissue>
    </source>
</reference>
<name>A0ABU6ZAE6_9FABA</name>
<dbReference type="Gene3D" id="1.25.40.10">
    <property type="entry name" value="Tetratricopeptide repeat domain"/>
    <property type="match status" value="1"/>
</dbReference>
<organism evidence="1 2">
    <name type="scientific">Stylosanthes scabra</name>
    <dbReference type="NCBI Taxonomy" id="79078"/>
    <lineage>
        <taxon>Eukaryota</taxon>
        <taxon>Viridiplantae</taxon>
        <taxon>Streptophyta</taxon>
        <taxon>Embryophyta</taxon>
        <taxon>Tracheophyta</taxon>
        <taxon>Spermatophyta</taxon>
        <taxon>Magnoliopsida</taxon>
        <taxon>eudicotyledons</taxon>
        <taxon>Gunneridae</taxon>
        <taxon>Pentapetalae</taxon>
        <taxon>rosids</taxon>
        <taxon>fabids</taxon>
        <taxon>Fabales</taxon>
        <taxon>Fabaceae</taxon>
        <taxon>Papilionoideae</taxon>
        <taxon>50 kb inversion clade</taxon>
        <taxon>dalbergioids sensu lato</taxon>
        <taxon>Dalbergieae</taxon>
        <taxon>Pterocarpus clade</taxon>
        <taxon>Stylosanthes</taxon>
    </lineage>
</organism>
<dbReference type="EMBL" id="JASCZI010271995">
    <property type="protein sequence ID" value="MED6218961.1"/>
    <property type="molecule type" value="Genomic_DNA"/>
</dbReference>